<evidence type="ECO:0000313" key="2">
    <source>
        <dbReference type="EMBL" id="MDP4097223.1"/>
    </source>
</evidence>
<organism evidence="2 3">
    <name type="scientific">Paenibacillus zeirhizosphaerae</name>
    <dbReference type="NCBI Taxonomy" id="2987519"/>
    <lineage>
        <taxon>Bacteria</taxon>
        <taxon>Bacillati</taxon>
        <taxon>Bacillota</taxon>
        <taxon>Bacilli</taxon>
        <taxon>Bacillales</taxon>
        <taxon>Paenibacillaceae</taxon>
        <taxon>Paenibacillus</taxon>
    </lineage>
</organism>
<proteinExistence type="predicted"/>
<keyword evidence="1" id="KW-1133">Transmembrane helix</keyword>
<keyword evidence="1" id="KW-0472">Membrane</keyword>
<gene>
    <name evidence="2" type="ORF">OIN60_10620</name>
</gene>
<reference evidence="2 3" key="1">
    <citation type="submission" date="2022-10" db="EMBL/GenBank/DDBJ databases">
        <title>Paenibacillus description and whole genome data of maize root bacterial community.</title>
        <authorList>
            <person name="Marton D."/>
            <person name="Farkas M."/>
            <person name="Cserhati M."/>
        </authorList>
    </citation>
    <scope>NUCLEOTIDE SEQUENCE [LARGE SCALE GENOMIC DNA]</scope>
    <source>
        <strain evidence="2 3">P96</strain>
    </source>
</reference>
<dbReference type="EMBL" id="JAPCKK010000016">
    <property type="protein sequence ID" value="MDP4097223.1"/>
    <property type="molecule type" value="Genomic_DNA"/>
</dbReference>
<sequence>MIKGVIPLLKRSYLICTALFILLILAGAWLNLRIHTGLTKGSTSLTDPYQVQIQSTGEIESTPVTDFRPREYIKIRRMQED</sequence>
<evidence type="ECO:0000313" key="3">
    <source>
        <dbReference type="Proteomes" id="UP001241848"/>
    </source>
</evidence>
<keyword evidence="1" id="KW-0812">Transmembrane</keyword>
<comment type="caution">
    <text evidence="2">The sequence shown here is derived from an EMBL/GenBank/DDBJ whole genome shotgun (WGS) entry which is preliminary data.</text>
</comment>
<dbReference type="Proteomes" id="UP001241848">
    <property type="component" value="Unassembled WGS sequence"/>
</dbReference>
<dbReference type="RefSeq" id="WP_305754838.1">
    <property type="nucleotide sequence ID" value="NZ_JAPCKK010000016.1"/>
</dbReference>
<accession>A0ABT9FR57</accession>
<protein>
    <submittedName>
        <fullName evidence="2">Uncharacterized protein</fullName>
    </submittedName>
</protein>
<name>A0ABT9FR57_9BACL</name>
<evidence type="ECO:0000256" key="1">
    <source>
        <dbReference type="SAM" id="Phobius"/>
    </source>
</evidence>
<feature type="transmembrane region" description="Helical" evidence="1">
    <location>
        <begin position="12"/>
        <end position="32"/>
    </location>
</feature>
<keyword evidence="3" id="KW-1185">Reference proteome</keyword>